<evidence type="ECO:0000313" key="2">
    <source>
        <dbReference type="EMBL" id="CBW26299.1"/>
    </source>
</evidence>
<keyword evidence="3" id="KW-1185">Reference proteome</keyword>
<feature type="region of interest" description="Disordered" evidence="1">
    <location>
        <begin position="235"/>
        <end position="254"/>
    </location>
</feature>
<dbReference type="PATRIC" id="fig|862908.3.peg.1368"/>
<dbReference type="KEGG" id="bmx:BMS_1437"/>
<gene>
    <name evidence="2" type="ordered locus">BMS_1437</name>
</gene>
<evidence type="ECO:0008006" key="4">
    <source>
        <dbReference type="Google" id="ProtNLM"/>
    </source>
</evidence>
<reference evidence="3" key="1">
    <citation type="journal article" date="2013" name="ISME J.">
        <title>A small predatory core genome in the divergent marine Bacteriovorax marinus SJ and the terrestrial Bdellovibrio bacteriovorus.</title>
        <authorList>
            <person name="Crossman L.C."/>
            <person name="Chen H."/>
            <person name="Cerdeno-Tarraga A.M."/>
            <person name="Brooks K."/>
            <person name="Quail M.A."/>
            <person name="Pineiro S.A."/>
            <person name="Hobley L."/>
            <person name="Sockett R.E."/>
            <person name="Bentley S.D."/>
            <person name="Parkhill J."/>
            <person name="Williams H.N."/>
            <person name="Stine O.C."/>
        </authorList>
    </citation>
    <scope>NUCLEOTIDE SEQUENCE [LARGE SCALE GENOMIC DNA]</scope>
    <source>
        <strain evidence="3">ATCC BAA-682 / DSM 15412 / SJ</strain>
    </source>
</reference>
<dbReference type="HOGENOM" id="CLU_548316_0_0_7"/>
<dbReference type="Proteomes" id="UP000008963">
    <property type="component" value="Chromosome"/>
</dbReference>
<proteinExistence type="predicted"/>
<dbReference type="EMBL" id="FQ312005">
    <property type="protein sequence ID" value="CBW26299.1"/>
    <property type="molecule type" value="Genomic_DNA"/>
</dbReference>
<dbReference type="SUPFAM" id="SSF109604">
    <property type="entry name" value="HD-domain/PDEase-like"/>
    <property type="match status" value="1"/>
</dbReference>
<dbReference type="Gene3D" id="1.10.3210.10">
    <property type="entry name" value="Hypothetical protein af1432"/>
    <property type="match status" value="1"/>
</dbReference>
<sequence length="497" mass="57376">MAVSSKVILISKKSTFSDLVTFSLQSNYNFEVTLLSEQEEFQSAIDSKNQYALVVCDGSIPLGESEDIFISFCDHRLNIPYFVIGNQEYISTFKGRGPEVFNRDDCLNEMNDSLKKYFVENPLVSPKDYCPIDFSILTAFEGLSCDVYIKLITGRHLKIFRESDLIVEEDVKKYESKGVDTLYLKRRTAHWILKQVNLNFKKVLTAIESGEKVEINEQTNSSNSFADLVNEIKQEKNSEKEQEEAEEDSSDKKEQSFADLLAEIKNEKAAKKEKKIQESVDGTFKLSDEFKKDIDKKVHKAIKVMTKANNLKKFFQKLSVDRNPDQYVKIHINLLCKITCAIADIMEWNHESTLEKLIYVSYMHDITMVEMPHVARIENMEAFEKIKDTLSETEQKMYLNHPQIIADMVLETDDYPVDAEKIILQHHELPGQNGFPHKIQTTRILPLSCLFIIAHDLVDYIIENPEWTLEEYIPICKEKFSGPGFTKIIRKLPELKA</sequence>
<evidence type="ECO:0000313" key="3">
    <source>
        <dbReference type="Proteomes" id="UP000008963"/>
    </source>
</evidence>
<organism evidence="2 3">
    <name type="scientific">Halobacteriovorax marinus (strain ATCC BAA-682 / DSM 15412 / SJ)</name>
    <name type="common">Bacteriovorax marinus</name>
    <dbReference type="NCBI Taxonomy" id="862908"/>
    <lineage>
        <taxon>Bacteria</taxon>
        <taxon>Pseudomonadati</taxon>
        <taxon>Bdellovibrionota</taxon>
        <taxon>Bacteriovoracia</taxon>
        <taxon>Bacteriovoracales</taxon>
        <taxon>Halobacteriovoraceae</taxon>
        <taxon>Halobacteriovorax</taxon>
    </lineage>
</organism>
<evidence type="ECO:0000256" key="1">
    <source>
        <dbReference type="SAM" id="MobiDB-lite"/>
    </source>
</evidence>
<dbReference type="AlphaFoldDB" id="E1X072"/>
<accession>E1X072</accession>
<protein>
    <recommendedName>
        <fullName evidence="4">HD-GYP domain-containing protein</fullName>
    </recommendedName>
</protein>
<dbReference type="OrthoDB" id="5288210at2"/>
<name>E1X072_HALMS</name>
<dbReference type="eggNOG" id="COG2206">
    <property type="taxonomic scope" value="Bacteria"/>
</dbReference>
<dbReference type="RefSeq" id="WP_014244083.1">
    <property type="nucleotide sequence ID" value="NC_016620.1"/>
</dbReference>